<dbReference type="InterPro" id="IPR013797">
    <property type="entry name" value="Maltooligo_trehalose_synth_4"/>
</dbReference>
<dbReference type="AlphaFoldDB" id="A0A0N0XIM5"/>
<name>A0A0N0XIM5_9NEIS</name>
<proteinExistence type="predicted"/>
<evidence type="ECO:0000313" key="3">
    <source>
        <dbReference type="Proteomes" id="UP000037939"/>
    </source>
</evidence>
<keyword evidence="2" id="KW-0413">Isomerase</keyword>
<feature type="domain" description="Glycosyl hydrolase family 13 catalytic" evidence="1">
    <location>
        <begin position="12"/>
        <end position="504"/>
    </location>
</feature>
<dbReference type="EC" id="5.4.99.15" evidence="2"/>
<dbReference type="PANTHER" id="PTHR10357:SF216">
    <property type="entry name" value="MALTOOLIGOSYL TREHALOSE SYNTHASE-RELATED"/>
    <property type="match status" value="1"/>
</dbReference>
<keyword evidence="3" id="KW-1185">Reference proteome</keyword>
<sequence>MAIPVSTLRLQFHKDFTFDDALSRLDYFSGLGVSHLYASPITTARPGSLHGYDVVDPTQISAEIGGEEGLRRLVAALRERKMGLIVDIVPNHMGVGASENPWWADVLAWGERSQYARYFDIDWNTPVPGLKGKVLAPILGSDYAEALAGQIKLDFEADNGHFVIRYYDNVFPVSAASHAEILRHVSAEHGMDDADAWWRPFDVLERLDEPEHLRDQADRAFGGLQHFAKSEAGQAVIAAALKAYDGSDEATRPALHRLLEAQHYRLSGWRCASDEINWRRFFDVNTLAGLRIEVPEVFEATHALIFRLYQDGLIDGVRIDHIDGLAWPGQYCRKLRQRLEALTEARPNDAPRGRPWIVVEKILAQGETLHTDWAIDGTTGYDFMNEVGALLHDRSHLPELKAAWKEWTDDDIPDDYEIVAESSRRKILTEHFSSELDSATRALQNVARRHLQSREVTFHALRRVLIELVVHFPVYRVYTGDDGMSEQDRRLLHKAVDGARTSLRRVDLPVLERLAQWLENWPNAGPQSEVNPDALAPIDQENDKAARTAIQRILQLTSPVNAKSIEDTAFYRYGVLLSRNEVGADPSLFAMSPNAFHQSVLRRAKDFPHAMLTTATHDHKRGEGVRTRLAVVSEMPERWISVVNQWRKLNQQRVAHIDGAAVPPTDVEIMLYEMLAGAWPADIAGQPAQADELQDFVERICAWQEKAQREAKLRTDWFVPDTEYENASRNFVTGSCAPGTPFVGEMVNFVREIAAAGAINSLSQAVLRSTVPGVPDLYQGTEYWDLSLVDPDNRRPVDYEARNTSLQAWNRAADKHSALQELIEHWTDGRVKQALVASLLQFRRDHPGVFGDGDYQPLRVDGAKGQHAVAFTRRYGDDVVLVAVTRFPWQLAGAVSTPAIPADVWADTRLPLEGELGQITWHDVLTGREIAASNDLHLGDIMQPLPVAVLFGQVR</sequence>
<evidence type="ECO:0000313" key="2">
    <source>
        <dbReference type="EMBL" id="KPC49896.1"/>
    </source>
</evidence>
<reference evidence="2 3" key="1">
    <citation type="submission" date="2015-07" db="EMBL/GenBank/DDBJ databases">
        <title>Draft genome sequence of the Amantichitinum ursilacus IGB-41, a new chitin-degrading bacterium.</title>
        <authorList>
            <person name="Kirstahler P."/>
            <person name="Guenther M."/>
            <person name="Grumaz C."/>
            <person name="Rupp S."/>
            <person name="Zibek S."/>
            <person name="Sohn K."/>
        </authorList>
    </citation>
    <scope>NUCLEOTIDE SEQUENCE [LARGE SCALE GENOMIC DNA]</scope>
    <source>
        <strain evidence="2 3">IGB-41</strain>
    </source>
</reference>
<dbReference type="GO" id="GO:0047470">
    <property type="term" value="F:(1,4)-alpha-D-glucan 1-alpha-D-glucosylmutase activity"/>
    <property type="evidence" value="ECO:0007669"/>
    <property type="project" value="UniProtKB-EC"/>
</dbReference>
<dbReference type="InterPro" id="IPR006047">
    <property type="entry name" value="GH13_cat_dom"/>
</dbReference>
<dbReference type="CDD" id="cd11336">
    <property type="entry name" value="AmyAc_MTSase"/>
    <property type="match status" value="1"/>
</dbReference>
<dbReference type="GO" id="GO:0005992">
    <property type="term" value="P:trehalose biosynthetic process"/>
    <property type="evidence" value="ECO:0007669"/>
    <property type="project" value="TreeGrafter"/>
</dbReference>
<dbReference type="InterPro" id="IPR017853">
    <property type="entry name" value="GH"/>
</dbReference>
<dbReference type="Gene3D" id="3.20.20.80">
    <property type="entry name" value="Glycosidases"/>
    <property type="match status" value="3"/>
</dbReference>
<dbReference type="InterPro" id="IPR012767">
    <property type="entry name" value="Trehalose_TreY"/>
</dbReference>
<dbReference type="PANTHER" id="PTHR10357">
    <property type="entry name" value="ALPHA-AMYLASE FAMILY MEMBER"/>
    <property type="match status" value="1"/>
</dbReference>
<dbReference type="GO" id="GO:0030980">
    <property type="term" value="P:alpha-glucan catabolic process"/>
    <property type="evidence" value="ECO:0007669"/>
    <property type="project" value="TreeGrafter"/>
</dbReference>
<dbReference type="EMBL" id="LAQT01000034">
    <property type="protein sequence ID" value="KPC49896.1"/>
    <property type="molecule type" value="Genomic_DNA"/>
</dbReference>
<organism evidence="2 3">
    <name type="scientific">Amantichitinum ursilacus</name>
    <dbReference type="NCBI Taxonomy" id="857265"/>
    <lineage>
        <taxon>Bacteria</taxon>
        <taxon>Pseudomonadati</taxon>
        <taxon>Pseudomonadota</taxon>
        <taxon>Betaproteobacteria</taxon>
        <taxon>Neisseriales</taxon>
        <taxon>Chitinibacteraceae</taxon>
        <taxon>Amantichitinum</taxon>
    </lineage>
</organism>
<dbReference type="SMART" id="SM00642">
    <property type="entry name" value="Aamy"/>
    <property type="match status" value="1"/>
</dbReference>
<dbReference type="SUPFAM" id="SSF51445">
    <property type="entry name" value="(Trans)glycosidases"/>
    <property type="match status" value="1"/>
</dbReference>
<dbReference type="OrthoDB" id="9761577at2"/>
<protein>
    <submittedName>
        <fullName evidence="2">Maltooligosyl trehalose synthase</fullName>
        <ecNumber evidence="2">5.4.99.15</ecNumber>
    </submittedName>
</protein>
<dbReference type="Pfam" id="PF00128">
    <property type="entry name" value="Alpha-amylase"/>
    <property type="match status" value="1"/>
</dbReference>
<dbReference type="NCBIfam" id="TIGR02401">
    <property type="entry name" value="trehalose_TreY"/>
    <property type="match status" value="1"/>
</dbReference>
<evidence type="ECO:0000259" key="1">
    <source>
        <dbReference type="SMART" id="SM00642"/>
    </source>
</evidence>
<accession>A0A0N0XIM5</accession>
<dbReference type="PATRIC" id="fig|857265.3.peg.3927"/>
<dbReference type="Gene3D" id="1.10.10.470">
    <property type="entry name" value="Maltooligosyl trehalose synthase, domain 4"/>
    <property type="match status" value="1"/>
</dbReference>
<dbReference type="RefSeq" id="WP_053939419.1">
    <property type="nucleotide sequence ID" value="NZ_LAQT01000034.1"/>
</dbReference>
<dbReference type="Proteomes" id="UP000037939">
    <property type="component" value="Unassembled WGS sequence"/>
</dbReference>
<gene>
    <name evidence="2" type="primary">treY</name>
    <name evidence="2" type="ORF">WG78_19160</name>
</gene>
<comment type="caution">
    <text evidence="2">The sequence shown here is derived from an EMBL/GenBank/DDBJ whole genome shotgun (WGS) entry which is preliminary data.</text>
</comment>
<dbReference type="STRING" id="857265.WG78_19160"/>